<dbReference type="AlphaFoldDB" id="A0A3N2CV05"/>
<keyword evidence="3" id="KW-1185">Reference proteome</keyword>
<evidence type="ECO:0000256" key="1">
    <source>
        <dbReference type="SAM" id="SignalP"/>
    </source>
</evidence>
<protein>
    <submittedName>
        <fullName evidence="2">Uncharacterized protein</fullName>
    </submittedName>
</protein>
<evidence type="ECO:0000313" key="2">
    <source>
        <dbReference type="EMBL" id="ROR91054.1"/>
    </source>
</evidence>
<comment type="caution">
    <text evidence="2">The sequence shown here is derived from an EMBL/GenBank/DDBJ whole genome shotgun (WGS) entry which is preliminary data.</text>
</comment>
<evidence type="ECO:0000313" key="3">
    <source>
        <dbReference type="Proteomes" id="UP000281738"/>
    </source>
</evidence>
<keyword evidence="1" id="KW-0732">Signal</keyword>
<dbReference type="EMBL" id="RKHO01000001">
    <property type="protein sequence ID" value="ROR91054.1"/>
    <property type="molecule type" value="Genomic_DNA"/>
</dbReference>
<name>A0A3N2CV05_9ACTN</name>
<sequence length="217" mass="23305">MPAHPRRRLTVVVVALLVGAVGACGSGPPATPTPDGPPGAYVGARTLVPAATEDNRFYDGDLRAVVSLADAVVLGEVLDQERRTAQGSEEDGGDVTSWITRLRVREVLWQRPGTPEPPDTVVGTDLFHRPLSGYLLVPLVRERIWFPLTSSSYVSVVDTPEKPDTDLNPGWAGELTGTRVDHLGGRLRRTTPWPGATPDASLQDRVDAVTAGLYPEE</sequence>
<accession>A0A3N2CV05</accession>
<reference evidence="2 3" key="1">
    <citation type="submission" date="2018-11" db="EMBL/GenBank/DDBJ databases">
        <title>Sequencing the genomes of 1000 actinobacteria strains.</title>
        <authorList>
            <person name="Klenk H.-P."/>
        </authorList>
    </citation>
    <scope>NUCLEOTIDE SEQUENCE [LARGE SCALE GENOMIC DNA]</scope>
    <source>
        <strain evidence="2 3">DSM 12652</strain>
    </source>
</reference>
<organism evidence="2 3">
    <name type="scientific">Nocardioides aurantiacus</name>
    <dbReference type="NCBI Taxonomy" id="86796"/>
    <lineage>
        <taxon>Bacteria</taxon>
        <taxon>Bacillati</taxon>
        <taxon>Actinomycetota</taxon>
        <taxon>Actinomycetes</taxon>
        <taxon>Propionibacteriales</taxon>
        <taxon>Nocardioidaceae</taxon>
        <taxon>Nocardioides</taxon>
    </lineage>
</organism>
<feature type="chain" id="PRO_5038765056" evidence="1">
    <location>
        <begin position="24"/>
        <end position="217"/>
    </location>
</feature>
<proteinExistence type="predicted"/>
<dbReference type="PROSITE" id="PS51257">
    <property type="entry name" value="PROKAR_LIPOPROTEIN"/>
    <property type="match status" value="1"/>
</dbReference>
<dbReference type="Proteomes" id="UP000281738">
    <property type="component" value="Unassembled WGS sequence"/>
</dbReference>
<feature type="signal peptide" evidence="1">
    <location>
        <begin position="1"/>
        <end position="23"/>
    </location>
</feature>
<gene>
    <name evidence="2" type="ORF">EDD33_1914</name>
</gene>